<dbReference type="AlphaFoldDB" id="D4DD29"/>
<gene>
    <name evidence="1" type="ORF">TRV_05036</name>
</gene>
<dbReference type="HOGENOM" id="CLU_2086545_0_0_1"/>
<sequence>MKGFERQAANVVFGEVGFVSNGGEIPVRLEKKNVDVQVDFFGMVTVLADSRRELAVIKPENEDGEVVEDGDSTNELAGNERIKRRGHRFKRDAGSGEMAETVTEGVTKLSANTVDGG</sequence>
<name>D4DD29_TRIVH</name>
<dbReference type="Proteomes" id="UP000008383">
    <property type="component" value="Unassembled WGS sequence"/>
</dbReference>
<dbReference type="EMBL" id="ACYE01000256">
    <property type="protein sequence ID" value="EFE40240.1"/>
    <property type="molecule type" value="Genomic_DNA"/>
</dbReference>
<reference evidence="2" key="1">
    <citation type="journal article" date="2011" name="Genome Biol.">
        <title>Comparative and functional genomics provide insights into the pathogenicity of dermatophytic fungi.</title>
        <authorList>
            <person name="Burmester A."/>
            <person name="Shelest E."/>
            <person name="Gloeckner G."/>
            <person name="Heddergott C."/>
            <person name="Schindler S."/>
            <person name="Staib P."/>
            <person name="Heidel A."/>
            <person name="Felder M."/>
            <person name="Petzold A."/>
            <person name="Szafranski K."/>
            <person name="Feuermann M."/>
            <person name="Pedruzzi I."/>
            <person name="Priebe S."/>
            <person name="Groth M."/>
            <person name="Winkler R."/>
            <person name="Li W."/>
            <person name="Kniemeyer O."/>
            <person name="Schroeckh V."/>
            <person name="Hertweck C."/>
            <person name="Hube B."/>
            <person name="White T.C."/>
            <person name="Platzer M."/>
            <person name="Guthke R."/>
            <person name="Heitman J."/>
            <person name="Woestemeyer J."/>
            <person name="Zipfel P.F."/>
            <person name="Monod M."/>
            <person name="Brakhage A.A."/>
        </authorList>
    </citation>
    <scope>NUCLEOTIDE SEQUENCE [LARGE SCALE GENOMIC DNA]</scope>
    <source>
        <strain evidence="2">HKI 0517</strain>
    </source>
</reference>
<dbReference type="GeneID" id="9577690"/>
<dbReference type="RefSeq" id="XP_003020858.1">
    <property type="nucleotide sequence ID" value="XM_003020812.1"/>
</dbReference>
<proteinExistence type="predicted"/>
<evidence type="ECO:0000313" key="2">
    <source>
        <dbReference type="Proteomes" id="UP000008383"/>
    </source>
</evidence>
<comment type="caution">
    <text evidence="1">The sequence shown here is derived from an EMBL/GenBank/DDBJ whole genome shotgun (WGS) entry which is preliminary data.</text>
</comment>
<organism evidence="1 2">
    <name type="scientific">Trichophyton verrucosum (strain HKI 0517)</name>
    <dbReference type="NCBI Taxonomy" id="663202"/>
    <lineage>
        <taxon>Eukaryota</taxon>
        <taxon>Fungi</taxon>
        <taxon>Dikarya</taxon>
        <taxon>Ascomycota</taxon>
        <taxon>Pezizomycotina</taxon>
        <taxon>Eurotiomycetes</taxon>
        <taxon>Eurotiomycetidae</taxon>
        <taxon>Onygenales</taxon>
        <taxon>Arthrodermataceae</taxon>
        <taxon>Trichophyton</taxon>
    </lineage>
</organism>
<keyword evidence="2" id="KW-1185">Reference proteome</keyword>
<protein>
    <submittedName>
        <fullName evidence="1">Uncharacterized protein</fullName>
    </submittedName>
</protein>
<evidence type="ECO:0000313" key="1">
    <source>
        <dbReference type="EMBL" id="EFE40240.1"/>
    </source>
</evidence>
<dbReference type="KEGG" id="tve:TRV_05036"/>
<accession>D4DD29</accession>